<evidence type="ECO:0000313" key="10">
    <source>
        <dbReference type="Proteomes" id="UP000199663"/>
    </source>
</evidence>
<keyword evidence="9" id="KW-0121">Carboxypeptidase</keyword>
<keyword evidence="5" id="KW-0862">Zinc</keyword>
<dbReference type="Gene3D" id="3.40.630.10">
    <property type="entry name" value="Zn peptidases"/>
    <property type="match status" value="1"/>
</dbReference>
<gene>
    <name evidence="9" type="ORF">SAMN05444412_101372</name>
</gene>
<keyword evidence="4" id="KW-0378">Hydrolase</keyword>
<dbReference type="Proteomes" id="UP000199663">
    <property type="component" value="Unassembled WGS sequence"/>
</dbReference>
<dbReference type="Pfam" id="PF00246">
    <property type="entry name" value="Peptidase_M14"/>
    <property type="match status" value="1"/>
</dbReference>
<evidence type="ECO:0000256" key="1">
    <source>
        <dbReference type="ARBA" id="ARBA00001947"/>
    </source>
</evidence>
<comment type="similarity">
    <text evidence="2 7">Belongs to the peptidase M14 family.</text>
</comment>
<evidence type="ECO:0000313" key="9">
    <source>
        <dbReference type="EMBL" id="SDY50958.1"/>
    </source>
</evidence>
<reference evidence="9 10" key="1">
    <citation type="submission" date="2016-10" db="EMBL/GenBank/DDBJ databases">
        <authorList>
            <person name="Varghese N."/>
            <person name="Submissions S."/>
        </authorList>
    </citation>
    <scope>NUCLEOTIDE SEQUENCE [LARGE SCALE GENOMIC DNA]</scope>
    <source>
        <strain evidence="9 10">DSM 17997</strain>
    </source>
</reference>
<feature type="domain" description="Peptidase M14" evidence="8">
    <location>
        <begin position="27"/>
        <end position="372"/>
    </location>
</feature>
<dbReference type="PROSITE" id="PS52035">
    <property type="entry name" value="PEPTIDASE_M14"/>
    <property type="match status" value="1"/>
</dbReference>
<evidence type="ECO:0000259" key="8">
    <source>
        <dbReference type="PROSITE" id="PS52035"/>
    </source>
</evidence>
<comment type="cofactor">
    <cofactor evidence="1">
        <name>Zn(2+)</name>
        <dbReference type="ChEBI" id="CHEBI:29105"/>
    </cofactor>
</comment>
<dbReference type="InterPro" id="IPR000834">
    <property type="entry name" value="Peptidase_M14"/>
</dbReference>
<organism evidence="9 10">
    <name type="scientific">Rhodonellum ikkaensis</name>
    <dbReference type="NCBI Taxonomy" id="336829"/>
    <lineage>
        <taxon>Bacteria</taxon>
        <taxon>Pseudomonadati</taxon>
        <taxon>Bacteroidota</taxon>
        <taxon>Cytophagia</taxon>
        <taxon>Cytophagales</taxon>
        <taxon>Cytophagaceae</taxon>
        <taxon>Rhodonellum</taxon>
    </lineage>
</organism>
<proteinExistence type="inferred from homology"/>
<keyword evidence="3" id="KW-0645">Protease</keyword>
<evidence type="ECO:0000256" key="3">
    <source>
        <dbReference type="ARBA" id="ARBA00022670"/>
    </source>
</evidence>
<protein>
    <submittedName>
        <fullName evidence="9">Zinc carboxypeptidase</fullName>
    </submittedName>
</protein>
<keyword evidence="6" id="KW-0482">Metalloprotease</keyword>
<dbReference type="GO" id="GO:0004180">
    <property type="term" value="F:carboxypeptidase activity"/>
    <property type="evidence" value="ECO:0007669"/>
    <property type="project" value="UniProtKB-KW"/>
</dbReference>
<evidence type="ECO:0000256" key="7">
    <source>
        <dbReference type="PROSITE-ProRule" id="PRU01379"/>
    </source>
</evidence>
<dbReference type="RefSeq" id="WP_019596189.1">
    <property type="nucleotide sequence ID" value="NZ_FNQC01000001.1"/>
</dbReference>
<dbReference type="PANTHER" id="PTHR11705">
    <property type="entry name" value="PROTEASE FAMILY M14 CARBOXYPEPTIDASE A,B"/>
    <property type="match status" value="1"/>
</dbReference>
<dbReference type="CDD" id="cd06905">
    <property type="entry name" value="M14-like"/>
    <property type="match status" value="1"/>
</dbReference>
<keyword evidence="10" id="KW-1185">Reference proteome</keyword>
<comment type="caution">
    <text evidence="9">The sequence shown here is derived from an EMBL/GenBank/DDBJ whole genome shotgun (WGS) entry which is preliminary data.</text>
</comment>
<dbReference type="PANTHER" id="PTHR11705:SF143">
    <property type="entry name" value="SLL0236 PROTEIN"/>
    <property type="match status" value="1"/>
</dbReference>
<evidence type="ECO:0000256" key="5">
    <source>
        <dbReference type="ARBA" id="ARBA00022833"/>
    </source>
</evidence>
<dbReference type="EMBL" id="FNQC01000001">
    <property type="protein sequence ID" value="SDY50958.1"/>
    <property type="molecule type" value="Genomic_DNA"/>
</dbReference>
<evidence type="ECO:0000256" key="4">
    <source>
        <dbReference type="ARBA" id="ARBA00022801"/>
    </source>
</evidence>
<dbReference type="SUPFAM" id="SSF53187">
    <property type="entry name" value="Zn-dependent exopeptidases"/>
    <property type="match status" value="1"/>
</dbReference>
<sequence length="538" mass="59814">MKKIYLSLVMGAGILFSPHISSFAQGDYPTLSQIDQRLKAISGSGSPAKLISLVKTEGGKDIWALKVGTGDMDNKPALALVGGVEGFHVLGVEMSLRFAENLVKENASALEKNTFYIFPNMSPDAYAQYHASLKYERRGNAAKVDQDRDGRVNEDGYEDLNKDGFITMMRVESPVGEYAASEDDDRIMVKADRSKGQKGKYMLFPESRDNDKDGKFGEDLLEGIAFNKSLPYKFPAFQPLAGEFAVSQPEGRALLDYLFDQWNIFAFVTFSPANNLSSPMKHNSADAKKRIVTSMLENDVALNAMVSGLYNDGVTQKAFNQTNQGTDGDFFQWAYFHFGRLSFSTPGWWIPEVKNEEGKSNANMDVNFMTWATAEGQSDVFVPWTAIQHPDFPNQKVEIGGIKPFVRVNPPFAKVDEIAAEHNAFILKLAEMRPNLEFHNVQTEKLAGNLTRISVDLVNNSTLPSHSEMGLKSRWLRKIRVDINKDAKDLLAGDKMKLIEKLESYEKTTLTWIVKGSGNVDIKAGAPHVGYASLNVKL</sequence>
<comment type="caution">
    <text evidence="7">Lacks conserved residue(s) required for the propagation of feature annotation.</text>
</comment>
<evidence type="ECO:0000256" key="2">
    <source>
        <dbReference type="ARBA" id="ARBA00005988"/>
    </source>
</evidence>
<evidence type="ECO:0000256" key="6">
    <source>
        <dbReference type="ARBA" id="ARBA00023049"/>
    </source>
</evidence>
<name>A0A1H3KH63_9BACT</name>
<accession>A0A1H3KH63</accession>